<accession>A0A420I542</accession>
<reference evidence="1 2" key="1">
    <citation type="journal article" date="2018" name="BMC Genomics">
        <title>Comparative genome analyses reveal sequence features reflecting distinct modes of host-adaptation between dicot and monocot powdery mildew.</title>
        <authorList>
            <person name="Wu Y."/>
            <person name="Ma X."/>
            <person name="Pan Z."/>
            <person name="Kale S.D."/>
            <person name="Song Y."/>
            <person name="King H."/>
            <person name="Zhang Q."/>
            <person name="Presley C."/>
            <person name="Deng X."/>
            <person name="Wei C.I."/>
            <person name="Xiao S."/>
        </authorList>
    </citation>
    <scope>NUCLEOTIDE SEQUENCE [LARGE SCALE GENOMIC DNA]</scope>
    <source>
        <strain evidence="1">UMSG2</strain>
    </source>
</reference>
<proteinExistence type="predicted"/>
<comment type="caution">
    <text evidence="1">The sequence shown here is derived from an EMBL/GenBank/DDBJ whole genome shotgun (WGS) entry which is preliminary data.</text>
</comment>
<evidence type="ECO:0000313" key="1">
    <source>
        <dbReference type="EMBL" id="RKF64774.1"/>
    </source>
</evidence>
<evidence type="ECO:0000313" key="2">
    <source>
        <dbReference type="Proteomes" id="UP000286134"/>
    </source>
</evidence>
<name>A0A420I542_9PEZI</name>
<gene>
    <name evidence="1" type="ORF">OnM2_016006</name>
</gene>
<dbReference type="AlphaFoldDB" id="A0A420I542"/>
<protein>
    <submittedName>
        <fullName evidence="1">Uncharacterized protein</fullName>
    </submittedName>
</protein>
<organism evidence="1 2">
    <name type="scientific">Erysiphe neolycopersici</name>
    <dbReference type="NCBI Taxonomy" id="212602"/>
    <lineage>
        <taxon>Eukaryota</taxon>
        <taxon>Fungi</taxon>
        <taxon>Dikarya</taxon>
        <taxon>Ascomycota</taxon>
        <taxon>Pezizomycotina</taxon>
        <taxon>Leotiomycetes</taxon>
        <taxon>Erysiphales</taxon>
        <taxon>Erysiphaceae</taxon>
        <taxon>Erysiphe</taxon>
    </lineage>
</organism>
<dbReference type="Proteomes" id="UP000286134">
    <property type="component" value="Unassembled WGS sequence"/>
</dbReference>
<keyword evidence="2" id="KW-1185">Reference proteome</keyword>
<sequence length="97" mass="11331">MAPAGCEGDVNTNLRIHDLVHAVVKRLEANDQEDDSIRKHFALLRHLLRDETAADNEEVVVDNEDDYWGDVDKALEELTHTMKTDRSRYEEQFEQFF</sequence>
<dbReference type="EMBL" id="MCFK01001639">
    <property type="protein sequence ID" value="RKF64774.1"/>
    <property type="molecule type" value="Genomic_DNA"/>
</dbReference>